<keyword evidence="6" id="KW-1185">Reference proteome</keyword>
<organism evidence="5 6">
    <name type="scientific">Dendrobium chrysotoxum</name>
    <name type="common">Orchid</name>
    <dbReference type="NCBI Taxonomy" id="161865"/>
    <lineage>
        <taxon>Eukaryota</taxon>
        <taxon>Viridiplantae</taxon>
        <taxon>Streptophyta</taxon>
        <taxon>Embryophyta</taxon>
        <taxon>Tracheophyta</taxon>
        <taxon>Spermatophyta</taxon>
        <taxon>Magnoliopsida</taxon>
        <taxon>Liliopsida</taxon>
        <taxon>Asparagales</taxon>
        <taxon>Orchidaceae</taxon>
        <taxon>Epidendroideae</taxon>
        <taxon>Malaxideae</taxon>
        <taxon>Dendrobiinae</taxon>
        <taxon>Dendrobium</taxon>
    </lineage>
</organism>
<evidence type="ECO:0000313" key="5">
    <source>
        <dbReference type="EMBL" id="KAH0438665.1"/>
    </source>
</evidence>
<dbReference type="PANTHER" id="PTHR46116">
    <property type="entry name" value="(E3-INDEPENDENT) E2 UBIQUITIN-CONJUGATING ENZYME"/>
    <property type="match status" value="1"/>
</dbReference>
<dbReference type="SUPFAM" id="SSF54495">
    <property type="entry name" value="UBC-like"/>
    <property type="match status" value="1"/>
</dbReference>
<keyword evidence="1" id="KW-0808">Transferase</keyword>
<feature type="region of interest" description="Disordered" evidence="3">
    <location>
        <begin position="579"/>
        <end position="621"/>
    </location>
</feature>
<comment type="caution">
    <text evidence="5">The sequence shown here is derived from an EMBL/GenBank/DDBJ whole genome shotgun (WGS) entry which is preliminary data.</text>
</comment>
<reference evidence="5 6" key="1">
    <citation type="journal article" date="2021" name="Hortic Res">
        <title>Chromosome-scale assembly of the Dendrobium chrysotoxum genome enhances the understanding of orchid evolution.</title>
        <authorList>
            <person name="Zhang Y."/>
            <person name="Zhang G.Q."/>
            <person name="Zhang D."/>
            <person name="Liu X.D."/>
            <person name="Xu X.Y."/>
            <person name="Sun W.H."/>
            <person name="Yu X."/>
            <person name="Zhu X."/>
            <person name="Wang Z.W."/>
            <person name="Zhao X."/>
            <person name="Zhong W.Y."/>
            <person name="Chen H."/>
            <person name="Yin W.L."/>
            <person name="Huang T."/>
            <person name="Niu S.C."/>
            <person name="Liu Z.J."/>
        </authorList>
    </citation>
    <scope>NUCLEOTIDE SEQUENCE [LARGE SCALE GENOMIC DNA]</scope>
    <source>
        <strain evidence="5">Lindl</strain>
    </source>
</reference>
<feature type="compositionally biased region" description="Acidic residues" evidence="3">
    <location>
        <begin position="595"/>
        <end position="604"/>
    </location>
</feature>
<dbReference type="InterPro" id="IPR016135">
    <property type="entry name" value="UBQ-conjugating_enzyme/RWD"/>
</dbReference>
<dbReference type="CDD" id="cd23837">
    <property type="entry name" value="UBCc_UBE2O"/>
    <property type="match status" value="1"/>
</dbReference>
<name>A0AAV7FNK0_DENCH</name>
<dbReference type="PROSITE" id="PS50127">
    <property type="entry name" value="UBC_2"/>
    <property type="match status" value="1"/>
</dbReference>
<dbReference type="PANTHER" id="PTHR46116:SF15">
    <property type="entry name" value="(E3-INDEPENDENT) E2 UBIQUITIN-CONJUGATING ENZYME"/>
    <property type="match status" value="1"/>
</dbReference>
<accession>A0AAV7FNK0</accession>
<dbReference type="Proteomes" id="UP000775213">
    <property type="component" value="Unassembled WGS sequence"/>
</dbReference>
<dbReference type="EMBL" id="JAGFBR010000679">
    <property type="protein sequence ID" value="KAH0438665.1"/>
    <property type="molecule type" value="Genomic_DNA"/>
</dbReference>
<dbReference type="GO" id="GO:0061631">
    <property type="term" value="F:ubiquitin conjugating enzyme activity"/>
    <property type="evidence" value="ECO:0007669"/>
    <property type="project" value="TreeGrafter"/>
</dbReference>
<sequence>MATKSKFYPGDIVRVRKSKDGNNHSKKNVKEEVKDELYGTVVRVWHHEFDTLPVHHFGMIDETGVGRGLKEGEYGIELRPVIERIIVDHSCLELIDRDFGFGNLCKMKSNNNDGSSTSVPEGMPGIVMDVESEFELRHVITDQLIGKKIPAEKIRSAEYVSVGNIVLYKNWVGIVKGIFKEALCETDEHHSLIRCGTTSSKGDFRYGYTEREGCKMDDNGPAYGRLQYHPRFVELRQTVLMIDWLAKSGKLTPEQSKKNPMPKPLWTELEELIIVRPDLKPKFELDSQVVFSSKAAAKEYNFEPSRHIQRSNLGTKNAQCDVMRVAARQSIVTVLWQDGRTTKHPSTDLYLHYLDFEETEIWKGLHVLYTPMTGSSRGAVVESANFLERTVNLHLYNEDEQSKGIASTEKDPVTASILEIKTTHSRTLGRTIRYGSIVLLTDFEQAFAPPLGNKMGVSSFEDFEWGEHLLIGTEAALARMGGEMMSKRQQGELSIQRKPRVAADAHEIDWFGFVIDLRMDGMIVVQLPAGRKISVSMDEVALLNDEINDEYSYYDFPDDDSSSGHSWGTDPFERELQAPWTTEDGATVENPNAGDWEDDEMGENDFEKKETQTDDEAVPANIPSDEVENSEELFATIKTHKESSVPVFEVLEQAPSDHFFYSLRSSSSKKFLSHLRKEYEILQSSLPETIFVKAYEDRTDLLRVLILGSKGTPYEDAPVLIDFYLKPTHPTDPPKAHFHSWSNGYGRMSPNLYEEGTVCLSLLNTWTGEGSEMWDAKKSTLLQIFYWYSNLFFTEAGYESKQRTEEVNFFSRQYSEKAFILSRRFIWHVLQYPILGFEQDLKKILHQCKTSRNHVEHAKVDR</sequence>
<dbReference type="AlphaFoldDB" id="A0AAV7FNK0"/>
<dbReference type="Gene3D" id="3.10.110.10">
    <property type="entry name" value="Ubiquitin Conjugating Enzyme"/>
    <property type="match status" value="1"/>
</dbReference>
<evidence type="ECO:0000256" key="3">
    <source>
        <dbReference type="SAM" id="MobiDB-lite"/>
    </source>
</evidence>
<dbReference type="SMART" id="SM00212">
    <property type="entry name" value="UBCc"/>
    <property type="match status" value="1"/>
</dbReference>
<dbReference type="Pfam" id="PF00179">
    <property type="entry name" value="UQ_con"/>
    <property type="match status" value="1"/>
</dbReference>
<evidence type="ECO:0000313" key="6">
    <source>
        <dbReference type="Proteomes" id="UP000775213"/>
    </source>
</evidence>
<proteinExistence type="predicted"/>
<keyword evidence="2" id="KW-0833">Ubl conjugation pathway</keyword>
<protein>
    <recommendedName>
        <fullName evidence="4">UBC core domain-containing protein</fullName>
    </recommendedName>
</protein>
<feature type="domain" description="UBC core" evidence="4">
    <location>
        <begin position="670"/>
        <end position="838"/>
    </location>
</feature>
<evidence type="ECO:0000256" key="2">
    <source>
        <dbReference type="ARBA" id="ARBA00022786"/>
    </source>
</evidence>
<evidence type="ECO:0000259" key="4">
    <source>
        <dbReference type="PROSITE" id="PS50127"/>
    </source>
</evidence>
<evidence type="ECO:0000256" key="1">
    <source>
        <dbReference type="ARBA" id="ARBA00022679"/>
    </source>
</evidence>
<dbReference type="InterPro" id="IPR000608">
    <property type="entry name" value="UBC"/>
</dbReference>
<gene>
    <name evidence="5" type="ORF">IEQ34_026048</name>
</gene>